<accession>A0A8S1WWH8</accession>
<proteinExistence type="predicted"/>
<sequence length="120" mass="14079">MNKTIITLITIIMITQAKRHFIENKIQKYQELLGGVKWQSPKSFKNDKNYSKALEEARQEFHHVCHLSNNVAWVKVGKAGFQIVQGIMWWFEVKLSDKGAYQMKVYQDLEGTFELVECKK</sequence>
<dbReference type="OrthoDB" id="10317252at2759"/>
<dbReference type="OMA" id="WFEVKLS"/>
<evidence type="ECO:0000313" key="1">
    <source>
        <dbReference type="EMBL" id="CAD8194193.1"/>
    </source>
</evidence>
<dbReference type="AlphaFoldDB" id="A0A8S1WWH8"/>
<dbReference type="EMBL" id="CAJJDP010000106">
    <property type="protein sequence ID" value="CAD8194193.1"/>
    <property type="molecule type" value="Genomic_DNA"/>
</dbReference>
<protein>
    <submittedName>
        <fullName evidence="1">Uncharacterized protein</fullName>
    </submittedName>
</protein>
<comment type="caution">
    <text evidence="1">The sequence shown here is derived from an EMBL/GenBank/DDBJ whole genome shotgun (WGS) entry which is preliminary data.</text>
</comment>
<name>A0A8S1WWH8_PAROT</name>
<reference evidence="1" key="1">
    <citation type="submission" date="2021-01" db="EMBL/GenBank/DDBJ databases">
        <authorList>
            <consortium name="Genoscope - CEA"/>
            <person name="William W."/>
        </authorList>
    </citation>
    <scope>NUCLEOTIDE SEQUENCE</scope>
</reference>
<gene>
    <name evidence="1" type="ORF">POCTA_138.1.T1060108</name>
</gene>
<evidence type="ECO:0000313" key="2">
    <source>
        <dbReference type="Proteomes" id="UP000683925"/>
    </source>
</evidence>
<organism evidence="1 2">
    <name type="scientific">Paramecium octaurelia</name>
    <dbReference type="NCBI Taxonomy" id="43137"/>
    <lineage>
        <taxon>Eukaryota</taxon>
        <taxon>Sar</taxon>
        <taxon>Alveolata</taxon>
        <taxon>Ciliophora</taxon>
        <taxon>Intramacronucleata</taxon>
        <taxon>Oligohymenophorea</taxon>
        <taxon>Peniculida</taxon>
        <taxon>Parameciidae</taxon>
        <taxon>Paramecium</taxon>
    </lineage>
</organism>
<dbReference type="Proteomes" id="UP000683925">
    <property type="component" value="Unassembled WGS sequence"/>
</dbReference>
<keyword evidence="2" id="KW-1185">Reference proteome</keyword>